<dbReference type="PROSITE" id="PS00107">
    <property type="entry name" value="PROTEIN_KINASE_ATP"/>
    <property type="match status" value="1"/>
</dbReference>
<proteinExistence type="predicted"/>
<dbReference type="PANTHER" id="PTHR11909">
    <property type="entry name" value="CASEIN KINASE-RELATED"/>
    <property type="match status" value="1"/>
</dbReference>
<dbReference type="InterPro" id="IPR000719">
    <property type="entry name" value="Prot_kinase_dom"/>
</dbReference>
<dbReference type="PROSITE" id="PS50011">
    <property type="entry name" value="PROTEIN_KINASE_DOM"/>
    <property type="match status" value="1"/>
</dbReference>
<reference evidence="1" key="2">
    <citation type="submission" date="2022-06" db="UniProtKB">
        <authorList>
            <consortium name="EnsemblMetazoa"/>
        </authorList>
    </citation>
    <scope>IDENTIFICATION</scope>
    <source>
        <strain evidence="1">PS312</strain>
    </source>
</reference>
<protein>
    <submittedName>
        <fullName evidence="1">Protein kinase domain-containing protein</fullName>
    </submittedName>
</protein>
<dbReference type="Proteomes" id="UP000005239">
    <property type="component" value="Unassembled WGS sequence"/>
</dbReference>
<dbReference type="SMART" id="SM00220">
    <property type="entry name" value="S_TKc"/>
    <property type="match status" value="1"/>
</dbReference>
<dbReference type="GO" id="GO:0007165">
    <property type="term" value="P:signal transduction"/>
    <property type="evidence" value="ECO:0000318"/>
    <property type="project" value="GO_Central"/>
</dbReference>
<dbReference type="AlphaFoldDB" id="A0A2A6BIJ5"/>
<keyword evidence="2" id="KW-1185">Reference proteome</keyword>
<accession>A0A2A6BIJ5</accession>
<evidence type="ECO:0000313" key="1">
    <source>
        <dbReference type="EnsemblMetazoa" id="PPA39890.1"/>
    </source>
</evidence>
<dbReference type="EnsemblMetazoa" id="PPA39890.1">
    <property type="protein sequence ID" value="PPA39890.1"/>
    <property type="gene ID" value="WBGene00278259"/>
</dbReference>
<name>A0A2A6BIJ5_PRIPA</name>
<dbReference type="InterPro" id="IPR017441">
    <property type="entry name" value="Protein_kinase_ATP_BS"/>
</dbReference>
<dbReference type="InterPro" id="IPR011009">
    <property type="entry name" value="Kinase-like_dom_sf"/>
</dbReference>
<dbReference type="GO" id="GO:0005737">
    <property type="term" value="C:cytoplasm"/>
    <property type="evidence" value="ECO:0000318"/>
    <property type="project" value="GO_Central"/>
</dbReference>
<dbReference type="GO" id="GO:0005524">
    <property type="term" value="F:ATP binding"/>
    <property type="evidence" value="ECO:0007669"/>
    <property type="project" value="UniProtKB-UniRule"/>
</dbReference>
<dbReference type="Pfam" id="PF00069">
    <property type="entry name" value="Pkinase"/>
    <property type="match status" value="1"/>
</dbReference>
<dbReference type="Gene3D" id="1.10.510.10">
    <property type="entry name" value="Transferase(Phosphotransferase) domain 1"/>
    <property type="match status" value="1"/>
</dbReference>
<evidence type="ECO:0000313" key="2">
    <source>
        <dbReference type="Proteomes" id="UP000005239"/>
    </source>
</evidence>
<gene>
    <name evidence="1" type="primary">WBGene00278259</name>
</gene>
<reference evidence="2" key="1">
    <citation type="journal article" date="2008" name="Nat. Genet.">
        <title>The Pristionchus pacificus genome provides a unique perspective on nematode lifestyle and parasitism.</title>
        <authorList>
            <person name="Dieterich C."/>
            <person name="Clifton S.W."/>
            <person name="Schuster L.N."/>
            <person name="Chinwalla A."/>
            <person name="Delehaunty K."/>
            <person name="Dinkelacker I."/>
            <person name="Fulton L."/>
            <person name="Fulton R."/>
            <person name="Godfrey J."/>
            <person name="Minx P."/>
            <person name="Mitreva M."/>
            <person name="Roeseler W."/>
            <person name="Tian H."/>
            <person name="Witte H."/>
            <person name="Yang S.P."/>
            <person name="Wilson R.K."/>
            <person name="Sommer R.J."/>
        </authorList>
    </citation>
    <scope>NUCLEOTIDE SEQUENCE [LARGE SCALE GENOMIC DNA]</scope>
    <source>
        <strain evidence="2">PS312</strain>
    </source>
</reference>
<organism evidence="1 2">
    <name type="scientific">Pristionchus pacificus</name>
    <name type="common">Parasitic nematode worm</name>
    <dbReference type="NCBI Taxonomy" id="54126"/>
    <lineage>
        <taxon>Eukaryota</taxon>
        <taxon>Metazoa</taxon>
        <taxon>Ecdysozoa</taxon>
        <taxon>Nematoda</taxon>
        <taxon>Chromadorea</taxon>
        <taxon>Rhabditida</taxon>
        <taxon>Rhabditina</taxon>
        <taxon>Diplogasteromorpha</taxon>
        <taxon>Diplogasteroidea</taxon>
        <taxon>Neodiplogasteridae</taxon>
        <taxon>Pristionchus</taxon>
    </lineage>
</organism>
<dbReference type="GO" id="GO:0004674">
    <property type="term" value="F:protein serine/threonine kinase activity"/>
    <property type="evidence" value="ECO:0000318"/>
    <property type="project" value="GO_Central"/>
</dbReference>
<dbReference type="InterPro" id="IPR050235">
    <property type="entry name" value="CK1_Ser-Thr_kinase"/>
</dbReference>
<dbReference type="OrthoDB" id="2687620at2759"/>
<sequence>MASLPLLPSPPPSIPPPFLSAVRSSTLFSSLLTPCKRSSRRFAPRSFTLAESVRKRFAAAMATSASAENANLPRPNDVIHSSSSSYRLGLQLGDGGYGVVFMCKDKNDNMVAIKIEKYNRSMLPIEIEVMRNARKNACKHFVEPIDHGSKPPEYTFVVMTLLNKDLHKMRNEQVDRKFSRSTAYRIAIQTMEAIQELHGIGYISRDVKPGNFAPGLRENSQHRIIFMFDFGLARKHVDKLGNVIPQRKEIGWRGTSRYGSLEAHRRKDLARRDDVESWFYLVIEVTTGSLPWRLVPDRPKVYAAKMYAREAGRKQFFDNCPPAYDEFMARIDALTYAQEPPYDYFLGELRALCKAGNYRDRESFDWDDCEDSRSIAEAKRCKIKSFMCTSQSSFSEDDNKKEMSDPNCQTTQDR</sequence>
<accession>A0A8R1UVI5</accession>
<dbReference type="GO" id="GO:0005634">
    <property type="term" value="C:nucleus"/>
    <property type="evidence" value="ECO:0000318"/>
    <property type="project" value="GO_Central"/>
</dbReference>
<dbReference type="SUPFAM" id="SSF56112">
    <property type="entry name" value="Protein kinase-like (PK-like)"/>
    <property type="match status" value="1"/>
</dbReference>